<evidence type="ECO:0000313" key="2">
    <source>
        <dbReference type="EMBL" id="TSE22219.1"/>
    </source>
</evidence>
<sequence>MSLPPETDADASPFEAFFRDPDAALGTPVGWALAERAPLIEALRGLLSGPAAWVRLRLWCFLELATIAQGRLDREALQQRFHAVQPAALEQVLKRLRELGLLAWDATAHDYTLPPLARQLHALLAPLAQPPSDDDELAPLLAQAAGAHALGLTQPAQLQHLHAQLARLHDDFEEAITSGSEARLRAVQPRFERALGLVERAGEALTALIRSGSDHPRLEREARALGYAQARLLAMASQFHRALQQLDRQRVTLGSTGVTSSDVRDWLRGLPAVQLARLAEGALLHGVAPVFVSQHDLLDVAEAEWERDRPDPARSQALPPPHRAGTGDLDVPPPPAELLALIDTLTRWREAQPHPHPLPDAVLGGRYAQAAYRLQLLPLLGDAQAAALQGPTGTLARSGWRAEFSPTTIAVDDAAVQRVSDGTLLPPQPLNTPGP</sequence>
<name>A0A554WF67_9BURK</name>
<dbReference type="EMBL" id="VJNA01000031">
    <property type="protein sequence ID" value="TSE22219.1"/>
    <property type="molecule type" value="Genomic_DNA"/>
</dbReference>
<dbReference type="RefSeq" id="WP_246094695.1">
    <property type="nucleotide sequence ID" value="NZ_VJNA01000031.1"/>
</dbReference>
<proteinExistence type="predicted"/>
<evidence type="ECO:0000256" key="1">
    <source>
        <dbReference type="SAM" id="MobiDB-lite"/>
    </source>
</evidence>
<gene>
    <name evidence="2" type="ORF">Taqua_02125</name>
</gene>
<accession>A0A554WF67</accession>
<evidence type="ECO:0000313" key="3">
    <source>
        <dbReference type="Proteomes" id="UP000318554"/>
    </source>
</evidence>
<reference evidence="2 3" key="1">
    <citation type="submission" date="2019-07" db="EMBL/GenBank/DDBJ databases">
        <title>Tepidimonas aquatica CLN-1 draft genome.</title>
        <authorList>
            <person name="Da Costa M.S."/>
            <person name="Froufe H.J.C."/>
            <person name="Egas C."/>
            <person name="Albuquerque L."/>
        </authorList>
    </citation>
    <scope>NUCLEOTIDE SEQUENCE [LARGE SCALE GENOMIC DNA]</scope>
    <source>
        <strain evidence="2 3">CLN-1</strain>
    </source>
</reference>
<comment type="caution">
    <text evidence="2">The sequence shown here is derived from an EMBL/GenBank/DDBJ whole genome shotgun (WGS) entry which is preliminary data.</text>
</comment>
<protein>
    <submittedName>
        <fullName evidence="2">Uncharacterized protein</fullName>
    </submittedName>
</protein>
<dbReference type="Proteomes" id="UP000318554">
    <property type="component" value="Unassembled WGS sequence"/>
</dbReference>
<feature type="region of interest" description="Disordered" evidence="1">
    <location>
        <begin position="305"/>
        <end position="333"/>
    </location>
</feature>
<dbReference type="AlphaFoldDB" id="A0A554WF67"/>
<organism evidence="2 3">
    <name type="scientific">Tepidimonas aquatica</name>
    <dbReference type="NCBI Taxonomy" id="247482"/>
    <lineage>
        <taxon>Bacteria</taxon>
        <taxon>Pseudomonadati</taxon>
        <taxon>Pseudomonadota</taxon>
        <taxon>Betaproteobacteria</taxon>
        <taxon>Burkholderiales</taxon>
        <taxon>Tepidimonas</taxon>
    </lineage>
</organism>
<keyword evidence="3" id="KW-1185">Reference proteome</keyword>